<accession>A0A067SG75</accession>
<dbReference type="AlphaFoldDB" id="A0A067SG75"/>
<evidence type="ECO:0000313" key="2">
    <source>
        <dbReference type="EMBL" id="KDR66754.1"/>
    </source>
</evidence>
<keyword evidence="1" id="KW-1133">Transmembrane helix</keyword>
<dbReference type="Proteomes" id="UP000027222">
    <property type="component" value="Unassembled WGS sequence"/>
</dbReference>
<sequence length="55" mass="6208">GASVPTSNHAHDRASRSILHGSFFSNRRIGFLNAVTLYCLWLKLLYQLVFLCSLL</sequence>
<evidence type="ECO:0000256" key="1">
    <source>
        <dbReference type="SAM" id="Phobius"/>
    </source>
</evidence>
<proteinExistence type="predicted"/>
<reference evidence="3" key="1">
    <citation type="journal article" date="2014" name="Proc. Natl. Acad. Sci. U.S.A.">
        <title>Extensive sampling of basidiomycete genomes demonstrates inadequacy of the white-rot/brown-rot paradigm for wood decay fungi.</title>
        <authorList>
            <person name="Riley R."/>
            <person name="Salamov A.A."/>
            <person name="Brown D.W."/>
            <person name="Nagy L.G."/>
            <person name="Floudas D."/>
            <person name="Held B.W."/>
            <person name="Levasseur A."/>
            <person name="Lombard V."/>
            <person name="Morin E."/>
            <person name="Otillar R."/>
            <person name="Lindquist E.A."/>
            <person name="Sun H."/>
            <person name="LaButti K.M."/>
            <person name="Schmutz J."/>
            <person name="Jabbour D."/>
            <person name="Luo H."/>
            <person name="Baker S.E."/>
            <person name="Pisabarro A.G."/>
            <person name="Walton J.D."/>
            <person name="Blanchette R.A."/>
            <person name="Henrissat B."/>
            <person name="Martin F."/>
            <person name="Cullen D."/>
            <person name="Hibbett D.S."/>
            <person name="Grigoriev I.V."/>
        </authorList>
    </citation>
    <scope>NUCLEOTIDE SEQUENCE [LARGE SCALE GENOMIC DNA]</scope>
    <source>
        <strain evidence="3">CBS 339.88</strain>
    </source>
</reference>
<feature type="non-terminal residue" evidence="2">
    <location>
        <position position="55"/>
    </location>
</feature>
<dbReference type="HOGENOM" id="CLU_3037916_0_0_1"/>
<keyword evidence="1" id="KW-0472">Membrane</keyword>
<dbReference type="EMBL" id="KL142420">
    <property type="protein sequence ID" value="KDR66754.1"/>
    <property type="molecule type" value="Genomic_DNA"/>
</dbReference>
<name>A0A067SG75_GALM3</name>
<gene>
    <name evidence="2" type="ORF">GALMADRAFT_258902</name>
</gene>
<keyword evidence="1" id="KW-0812">Transmembrane</keyword>
<keyword evidence="3" id="KW-1185">Reference proteome</keyword>
<evidence type="ECO:0000313" key="3">
    <source>
        <dbReference type="Proteomes" id="UP000027222"/>
    </source>
</evidence>
<feature type="transmembrane region" description="Helical" evidence="1">
    <location>
        <begin position="29"/>
        <end position="54"/>
    </location>
</feature>
<protein>
    <submittedName>
        <fullName evidence="2">Uncharacterized protein</fullName>
    </submittedName>
</protein>
<feature type="non-terminal residue" evidence="2">
    <location>
        <position position="1"/>
    </location>
</feature>
<organism evidence="2 3">
    <name type="scientific">Galerina marginata (strain CBS 339.88)</name>
    <dbReference type="NCBI Taxonomy" id="685588"/>
    <lineage>
        <taxon>Eukaryota</taxon>
        <taxon>Fungi</taxon>
        <taxon>Dikarya</taxon>
        <taxon>Basidiomycota</taxon>
        <taxon>Agaricomycotina</taxon>
        <taxon>Agaricomycetes</taxon>
        <taxon>Agaricomycetidae</taxon>
        <taxon>Agaricales</taxon>
        <taxon>Agaricineae</taxon>
        <taxon>Strophariaceae</taxon>
        <taxon>Galerina</taxon>
    </lineage>
</organism>